<dbReference type="OrthoDB" id="2121326at2759"/>
<dbReference type="EMBL" id="PJQD01000164">
    <property type="protein sequence ID" value="POY69927.1"/>
    <property type="molecule type" value="Genomic_DNA"/>
</dbReference>
<dbReference type="SUPFAM" id="SSF52833">
    <property type="entry name" value="Thioredoxin-like"/>
    <property type="match status" value="1"/>
</dbReference>
<comment type="caution">
    <text evidence="3">The sequence shown here is derived from an EMBL/GenBank/DDBJ whole genome shotgun (WGS) entry which is preliminary data.</text>
</comment>
<dbReference type="CDD" id="cd02947">
    <property type="entry name" value="TRX_family"/>
    <property type="match status" value="1"/>
</dbReference>
<evidence type="ECO:0000259" key="2">
    <source>
        <dbReference type="PROSITE" id="PS51352"/>
    </source>
</evidence>
<accession>A0A2S5AZG2</accession>
<dbReference type="Gene3D" id="3.40.30.10">
    <property type="entry name" value="Glutaredoxin"/>
    <property type="match status" value="1"/>
</dbReference>
<proteinExistence type="inferred from homology"/>
<dbReference type="GO" id="GO:0045454">
    <property type="term" value="P:cell redox homeostasis"/>
    <property type="evidence" value="ECO:0007669"/>
    <property type="project" value="TreeGrafter"/>
</dbReference>
<dbReference type="InterPro" id="IPR013766">
    <property type="entry name" value="Thioredoxin_domain"/>
</dbReference>
<name>A0A2S5AZG2_9BASI</name>
<dbReference type="STRING" id="741276.A0A2S5AZG2"/>
<evidence type="ECO:0000313" key="4">
    <source>
        <dbReference type="Proteomes" id="UP000237144"/>
    </source>
</evidence>
<dbReference type="PANTHER" id="PTHR43601:SF3">
    <property type="entry name" value="THIOREDOXIN, MITOCHONDRIAL"/>
    <property type="match status" value="1"/>
</dbReference>
<evidence type="ECO:0000256" key="1">
    <source>
        <dbReference type="ARBA" id="ARBA00008987"/>
    </source>
</evidence>
<dbReference type="AlphaFoldDB" id="A0A2S5AZG2"/>
<dbReference type="InterPro" id="IPR036249">
    <property type="entry name" value="Thioredoxin-like_sf"/>
</dbReference>
<dbReference type="InterPro" id="IPR017937">
    <property type="entry name" value="Thioredoxin_CS"/>
</dbReference>
<dbReference type="Proteomes" id="UP000237144">
    <property type="component" value="Unassembled WGS sequence"/>
</dbReference>
<dbReference type="Pfam" id="PF00085">
    <property type="entry name" value="Thioredoxin"/>
    <property type="match status" value="1"/>
</dbReference>
<dbReference type="PROSITE" id="PS00194">
    <property type="entry name" value="THIOREDOXIN_1"/>
    <property type="match status" value="1"/>
</dbReference>
<organism evidence="3 4">
    <name type="scientific">Rhodotorula taiwanensis</name>
    <dbReference type="NCBI Taxonomy" id="741276"/>
    <lineage>
        <taxon>Eukaryota</taxon>
        <taxon>Fungi</taxon>
        <taxon>Dikarya</taxon>
        <taxon>Basidiomycota</taxon>
        <taxon>Pucciniomycotina</taxon>
        <taxon>Microbotryomycetes</taxon>
        <taxon>Sporidiobolales</taxon>
        <taxon>Sporidiobolaceae</taxon>
        <taxon>Rhodotorula</taxon>
    </lineage>
</organism>
<evidence type="ECO:0000313" key="3">
    <source>
        <dbReference type="EMBL" id="POY69927.1"/>
    </source>
</evidence>
<gene>
    <name evidence="3" type="ORF">BMF94_7059</name>
</gene>
<comment type="similarity">
    <text evidence="1">Belongs to the thioredoxin family.</text>
</comment>
<protein>
    <submittedName>
        <fullName evidence="3">Thioredoxin</fullName>
    </submittedName>
</protein>
<feature type="domain" description="Thioredoxin" evidence="2">
    <location>
        <begin position="9"/>
        <end position="128"/>
    </location>
</feature>
<dbReference type="GO" id="GO:0005739">
    <property type="term" value="C:mitochondrion"/>
    <property type="evidence" value="ECO:0007669"/>
    <property type="project" value="TreeGrafter"/>
</dbReference>
<keyword evidence="4" id="KW-1185">Reference proteome</keyword>
<dbReference type="PROSITE" id="PS51352">
    <property type="entry name" value="THIOREDOXIN_2"/>
    <property type="match status" value="1"/>
</dbReference>
<sequence>MSLLRTRSAAALRDLRSFSTTATARKQILDASPADFETYAIKGSRPTIVDFYADWCGPCRFLGPVLEKVVDEQSVLKIDTGKHQELAMEHKISALPTVLAFKNGKVVAKMVGAQPEAGVRDFLAKAKSA</sequence>
<reference evidence="3 4" key="1">
    <citation type="journal article" date="2018" name="Front. Microbiol.">
        <title>Prospects for Fungal Bioremediation of Acidic Radioactive Waste Sites: Characterization and Genome Sequence of Rhodotorula taiwanensis MD1149.</title>
        <authorList>
            <person name="Tkavc R."/>
            <person name="Matrosova V.Y."/>
            <person name="Grichenko O.E."/>
            <person name="Gostincar C."/>
            <person name="Volpe R.P."/>
            <person name="Klimenkova P."/>
            <person name="Gaidamakova E.K."/>
            <person name="Zhou C.E."/>
            <person name="Stewart B.J."/>
            <person name="Lyman M.G."/>
            <person name="Malfatti S.A."/>
            <person name="Rubinfeld B."/>
            <person name="Courtot M."/>
            <person name="Singh J."/>
            <person name="Dalgard C.L."/>
            <person name="Hamilton T."/>
            <person name="Frey K.G."/>
            <person name="Gunde-Cimerman N."/>
            <person name="Dugan L."/>
            <person name="Daly M.J."/>
        </authorList>
    </citation>
    <scope>NUCLEOTIDE SEQUENCE [LARGE SCALE GENOMIC DNA]</scope>
    <source>
        <strain evidence="3 4">MD1149</strain>
    </source>
</reference>
<dbReference type="PANTHER" id="PTHR43601">
    <property type="entry name" value="THIOREDOXIN, MITOCHONDRIAL"/>
    <property type="match status" value="1"/>
</dbReference>
<dbReference type="PRINTS" id="PR00421">
    <property type="entry name" value="THIOREDOXIN"/>
</dbReference>